<gene>
    <name evidence="7" type="primary">oxyR_1</name>
    <name evidence="7" type="ORF">RIdsm_00988</name>
    <name evidence="6" type="ORF">XM52_22245</name>
</gene>
<evidence type="ECO:0000313" key="9">
    <source>
        <dbReference type="Proteomes" id="UP000325785"/>
    </source>
</evidence>
<dbReference type="Gene3D" id="1.10.10.10">
    <property type="entry name" value="Winged helix-like DNA-binding domain superfamily/Winged helix DNA-binding domain"/>
    <property type="match status" value="1"/>
</dbReference>
<evidence type="ECO:0000256" key="1">
    <source>
        <dbReference type="ARBA" id="ARBA00009437"/>
    </source>
</evidence>
<evidence type="ECO:0000313" key="7">
    <source>
        <dbReference type="EMBL" id="QEW25203.1"/>
    </source>
</evidence>
<dbReference type="EMBL" id="CP031598">
    <property type="protein sequence ID" value="QEW25203.1"/>
    <property type="molecule type" value="Genomic_DNA"/>
</dbReference>
<dbReference type="Proteomes" id="UP000051401">
    <property type="component" value="Unassembled WGS sequence"/>
</dbReference>
<dbReference type="Gene3D" id="3.40.190.10">
    <property type="entry name" value="Periplasmic binding protein-like II"/>
    <property type="match status" value="2"/>
</dbReference>
<dbReference type="PANTHER" id="PTHR30419">
    <property type="entry name" value="HTH-TYPE TRANSCRIPTIONAL REGULATOR YBHD"/>
    <property type="match status" value="1"/>
</dbReference>
<reference evidence="6 8" key="1">
    <citation type="submission" date="2015-04" db="EMBL/GenBank/DDBJ databases">
        <title>The draft genome sequence of Roseovarius indicus B108T.</title>
        <authorList>
            <person name="Li G."/>
            <person name="Lai Q."/>
            <person name="Shao Z."/>
            <person name="Yan P."/>
        </authorList>
    </citation>
    <scope>NUCLEOTIDE SEQUENCE [LARGE SCALE GENOMIC DNA]</scope>
    <source>
        <strain evidence="6 8">B108</strain>
    </source>
</reference>
<name>A0A0T5P3P4_9RHOB</name>
<dbReference type="AlphaFoldDB" id="A0A0T5P3P4"/>
<proteinExistence type="inferred from homology"/>
<dbReference type="PATRIC" id="fig|540747.5.peg.2229"/>
<dbReference type="RefSeq" id="WP_057819704.1">
    <property type="nucleotide sequence ID" value="NZ_CP031598.1"/>
</dbReference>
<dbReference type="SUPFAM" id="SSF46785">
    <property type="entry name" value="Winged helix' DNA-binding domain"/>
    <property type="match status" value="1"/>
</dbReference>
<accession>A0A0T5P3P4</accession>
<dbReference type="InterPro" id="IPR036390">
    <property type="entry name" value="WH_DNA-bd_sf"/>
</dbReference>
<dbReference type="PANTHER" id="PTHR30419:SF7">
    <property type="entry name" value="HTH-TYPE TRANSCRIPTIONAL REGULATOR TDCA"/>
    <property type="match status" value="1"/>
</dbReference>
<evidence type="ECO:0000256" key="2">
    <source>
        <dbReference type="ARBA" id="ARBA00023015"/>
    </source>
</evidence>
<dbReference type="Pfam" id="PF00126">
    <property type="entry name" value="HTH_1"/>
    <property type="match status" value="1"/>
</dbReference>
<evidence type="ECO:0000313" key="8">
    <source>
        <dbReference type="Proteomes" id="UP000051401"/>
    </source>
</evidence>
<dbReference type="OrthoDB" id="9815174at2"/>
<dbReference type="KEGG" id="rid:RIdsm_00988"/>
<sequence length="307" mass="33363">MQDRQIMGLIATFVAVADLGSFKRAAERVGRSPAAVSGQIAQLEEIVGVRLLVRTTRSVRLSDAGEEFLIRGRRILNETDRLLRDFKANTAAFSGSVELSVSPTIAVSIIPEAIKRIEAEQPDVKVSLLEALRTDMLNSVESGAVDFGMGPYSDVPEVLEFSPLFEQEFKLILPETHPIARRGFAEAGDLDHLHLMCPSKGSTARGVLDELARRADITILPRHESMQYPTLYALVAAGLGATVMPVVDPRLLVASRLVALSFKDQRASRTIGKISRRGEKLSPVADLLLETVVNTAAKNADRLGLAI</sequence>
<evidence type="ECO:0000256" key="4">
    <source>
        <dbReference type="ARBA" id="ARBA00023163"/>
    </source>
</evidence>
<keyword evidence="3" id="KW-0238">DNA-binding</keyword>
<protein>
    <submittedName>
        <fullName evidence="7">Putative hydrogen peroxide-inducible system activator</fullName>
    </submittedName>
</protein>
<dbReference type="PROSITE" id="PS50931">
    <property type="entry name" value="HTH_LYSR"/>
    <property type="match status" value="1"/>
</dbReference>
<dbReference type="FunFam" id="1.10.10.10:FF:000001">
    <property type="entry name" value="LysR family transcriptional regulator"/>
    <property type="match status" value="1"/>
</dbReference>
<dbReference type="InterPro" id="IPR036388">
    <property type="entry name" value="WH-like_DNA-bd_sf"/>
</dbReference>
<organism evidence="6 8">
    <name type="scientific">Roseovarius indicus</name>
    <dbReference type="NCBI Taxonomy" id="540747"/>
    <lineage>
        <taxon>Bacteria</taxon>
        <taxon>Pseudomonadati</taxon>
        <taxon>Pseudomonadota</taxon>
        <taxon>Alphaproteobacteria</taxon>
        <taxon>Rhodobacterales</taxon>
        <taxon>Roseobacteraceae</taxon>
        <taxon>Roseovarius</taxon>
    </lineage>
</organism>
<dbReference type="GO" id="GO:0005829">
    <property type="term" value="C:cytosol"/>
    <property type="evidence" value="ECO:0007669"/>
    <property type="project" value="TreeGrafter"/>
</dbReference>
<dbReference type="Proteomes" id="UP000325785">
    <property type="component" value="Chromosome"/>
</dbReference>
<dbReference type="Pfam" id="PF03466">
    <property type="entry name" value="LysR_substrate"/>
    <property type="match status" value="1"/>
</dbReference>
<reference evidence="7 9" key="2">
    <citation type="submission" date="2018-08" db="EMBL/GenBank/DDBJ databases">
        <title>Genetic Globetrotter - A new plasmid hitch-hiking vast phylogenetic and geographic distances.</title>
        <authorList>
            <person name="Vollmers J."/>
            <person name="Petersen J."/>
        </authorList>
    </citation>
    <scope>NUCLEOTIDE SEQUENCE [LARGE SCALE GENOMIC DNA]</scope>
    <source>
        <strain evidence="7 9">DSM 26383</strain>
    </source>
</reference>
<dbReference type="InterPro" id="IPR000847">
    <property type="entry name" value="LysR_HTH_N"/>
</dbReference>
<dbReference type="STRING" id="540747.SAMN04488031_10690"/>
<evidence type="ECO:0000259" key="5">
    <source>
        <dbReference type="PROSITE" id="PS50931"/>
    </source>
</evidence>
<evidence type="ECO:0000313" key="6">
    <source>
        <dbReference type="EMBL" id="KRS15779.1"/>
    </source>
</evidence>
<dbReference type="EMBL" id="LAXI01000019">
    <property type="protein sequence ID" value="KRS15779.1"/>
    <property type="molecule type" value="Genomic_DNA"/>
</dbReference>
<dbReference type="InterPro" id="IPR005119">
    <property type="entry name" value="LysR_subst-bd"/>
</dbReference>
<comment type="similarity">
    <text evidence="1">Belongs to the LysR transcriptional regulatory family.</text>
</comment>
<feature type="domain" description="HTH lysR-type" evidence="5">
    <location>
        <begin position="7"/>
        <end position="62"/>
    </location>
</feature>
<keyword evidence="8" id="KW-1185">Reference proteome</keyword>
<dbReference type="GO" id="GO:0003677">
    <property type="term" value="F:DNA binding"/>
    <property type="evidence" value="ECO:0007669"/>
    <property type="project" value="UniProtKB-KW"/>
</dbReference>
<keyword evidence="2" id="KW-0805">Transcription regulation</keyword>
<dbReference type="GO" id="GO:0003700">
    <property type="term" value="F:DNA-binding transcription factor activity"/>
    <property type="evidence" value="ECO:0007669"/>
    <property type="project" value="InterPro"/>
</dbReference>
<keyword evidence="4" id="KW-0804">Transcription</keyword>
<dbReference type="InterPro" id="IPR050950">
    <property type="entry name" value="HTH-type_LysR_regulators"/>
</dbReference>
<dbReference type="SUPFAM" id="SSF53850">
    <property type="entry name" value="Periplasmic binding protein-like II"/>
    <property type="match status" value="1"/>
</dbReference>
<evidence type="ECO:0000256" key="3">
    <source>
        <dbReference type="ARBA" id="ARBA00023125"/>
    </source>
</evidence>